<dbReference type="InterPro" id="IPR017441">
    <property type="entry name" value="Protein_kinase_ATP_BS"/>
</dbReference>
<dbReference type="InterPro" id="IPR011009">
    <property type="entry name" value="Kinase-like_dom_sf"/>
</dbReference>
<evidence type="ECO:0000256" key="1">
    <source>
        <dbReference type="PROSITE-ProRule" id="PRU10141"/>
    </source>
</evidence>
<dbReference type="InterPro" id="IPR051678">
    <property type="entry name" value="AGP_Transferase"/>
</dbReference>
<name>A0ABV3EL45_9ACTN</name>
<protein>
    <submittedName>
        <fullName evidence="3">Phosphotransferase</fullName>
    </submittedName>
</protein>
<dbReference type="Gene3D" id="3.30.200.20">
    <property type="entry name" value="Phosphorylase Kinase, domain 1"/>
    <property type="match status" value="1"/>
</dbReference>
<accession>A0ABV3EL45</accession>
<dbReference type="RefSeq" id="WP_359269603.1">
    <property type="nucleotide sequence ID" value="NZ_JBEZNA010000009.1"/>
</dbReference>
<keyword evidence="4" id="KW-1185">Reference proteome</keyword>
<dbReference type="Pfam" id="PF01636">
    <property type="entry name" value="APH"/>
    <property type="match status" value="1"/>
</dbReference>
<proteinExistence type="predicted"/>
<evidence type="ECO:0000313" key="3">
    <source>
        <dbReference type="EMBL" id="MEU9576913.1"/>
    </source>
</evidence>
<dbReference type="EMBL" id="JBEZNA010000009">
    <property type="protein sequence ID" value="MEU9576913.1"/>
    <property type="molecule type" value="Genomic_DNA"/>
</dbReference>
<dbReference type="Gene3D" id="3.90.1200.10">
    <property type="match status" value="1"/>
</dbReference>
<sequence length="348" mass="38017">MIEPVGDECLRARLVAALEDAGFGWEQVAGCRRLGGGTFSDVYGVRTAEGARAVVKLAPATGSPVLRYERGILGTEAWYLRTVRERTSVPVPTVLAVSAGDEGGPGDHLVTSECPGVPWEEMARSVGAEARAALREELGGHMARVHAVTGTEGFGYPALPFGPLRSSWREAFLEMVDSVLDDAGRFGVTLPRPAGEIRDVIAAESSSLDEVTTPRLVHWDLWDGNILAERRPDGPRITALIDAERALWGDPVAELVSLALFHDITRDEPFLRGYRAAGGSVSFDASARNRMALYRAYLYLIMWVEARPRRFGAAQLAWLERDVFEPLGVMLDAWARGEGPVAHWWPRG</sequence>
<dbReference type="SUPFAM" id="SSF56112">
    <property type="entry name" value="Protein kinase-like (PK-like)"/>
    <property type="match status" value="1"/>
</dbReference>
<comment type="caution">
    <text evidence="3">The sequence shown here is derived from an EMBL/GenBank/DDBJ whole genome shotgun (WGS) entry which is preliminary data.</text>
</comment>
<dbReference type="Proteomes" id="UP001551584">
    <property type="component" value="Unassembled WGS sequence"/>
</dbReference>
<organism evidence="3 4">
    <name type="scientific">Streptomyces chilikensis</name>
    <dbReference type="NCBI Taxonomy" id="1194079"/>
    <lineage>
        <taxon>Bacteria</taxon>
        <taxon>Bacillati</taxon>
        <taxon>Actinomycetota</taxon>
        <taxon>Actinomycetes</taxon>
        <taxon>Kitasatosporales</taxon>
        <taxon>Streptomycetaceae</taxon>
        <taxon>Streptomyces</taxon>
    </lineage>
</organism>
<feature type="binding site" evidence="1">
    <location>
        <position position="56"/>
    </location>
    <ligand>
        <name>ATP</name>
        <dbReference type="ChEBI" id="CHEBI:30616"/>
    </ligand>
</feature>
<dbReference type="PANTHER" id="PTHR21310:SF15">
    <property type="entry name" value="AMINOGLYCOSIDE PHOSPHOTRANSFERASE DOMAIN-CONTAINING PROTEIN"/>
    <property type="match status" value="1"/>
</dbReference>
<keyword evidence="1" id="KW-0547">Nucleotide-binding</keyword>
<evidence type="ECO:0000313" key="4">
    <source>
        <dbReference type="Proteomes" id="UP001551584"/>
    </source>
</evidence>
<feature type="domain" description="Aminoglycoside phosphotransferase" evidence="2">
    <location>
        <begin position="31"/>
        <end position="288"/>
    </location>
</feature>
<keyword evidence="1" id="KW-0067">ATP-binding</keyword>
<gene>
    <name evidence="3" type="ORF">AB0D95_06490</name>
</gene>
<dbReference type="InterPro" id="IPR002575">
    <property type="entry name" value="Aminoglycoside_PTrfase"/>
</dbReference>
<reference evidence="3 4" key="1">
    <citation type="submission" date="2024-06" db="EMBL/GenBank/DDBJ databases">
        <title>The Natural Products Discovery Center: Release of the First 8490 Sequenced Strains for Exploring Actinobacteria Biosynthetic Diversity.</title>
        <authorList>
            <person name="Kalkreuter E."/>
            <person name="Kautsar S.A."/>
            <person name="Yang D."/>
            <person name="Bader C.D."/>
            <person name="Teijaro C.N."/>
            <person name="Fluegel L."/>
            <person name="Davis C.M."/>
            <person name="Simpson J.R."/>
            <person name="Lauterbach L."/>
            <person name="Steele A.D."/>
            <person name="Gui C."/>
            <person name="Meng S."/>
            <person name="Li G."/>
            <person name="Viehrig K."/>
            <person name="Ye F."/>
            <person name="Su P."/>
            <person name="Kiefer A.F."/>
            <person name="Nichols A."/>
            <person name="Cepeda A.J."/>
            <person name="Yan W."/>
            <person name="Fan B."/>
            <person name="Jiang Y."/>
            <person name="Adhikari A."/>
            <person name="Zheng C.-J."/>
            <person name="Schuster L."/>
            <person name="Cowan T.M."/>
            <person name="Smanski M.J."/>
            <person name="Chevrette M.G."/>
            <person name="De Carvalho L.P.S."/>
            <person name="Shen B."/>
        </authorList>
    </citation>
    <scope>NUCLEOTIDE SEQUENCE [LARGE SCALE GENOMIC DNA]</scope>
    <source>
        <strain evidence="3 4">NPDC048117</strain>
    </source>
</reference>
<dbReference type="PROSITE" id="PS00107">
    <property type="entry name" value="PROTEIN_KINASE_ATP"/>
    <property type="match status" value="1"/>
</dbReference>
<dbReference type="PANTHER" id="PTHR21310">
    <property type="entry name" value="AMINOGLYCOSIDE PHOSPHOTRANSFERASE-RELATED-RELATED"/>
    <property type="match status" value="1"/>
</dbReference>
<evidence type="ECO:0000259" key="2">
    <source>
        <dbReference type="Pfam" id="PF01636"/>
    </source>
</evidence>